<dbReference type="EMBL" id="LCYG01000056">
    <property type="protein sequence ID" value="KLK91311.1"/>
    <property type="molecule type" value="Genomic_DNA"/>
</dbReference>
<organism evidence="1 2">
    <name type="scientific">Microvirga vignae</name>
    <dbReference type="NCBI Taxonomy" id="1225564"/>
    <lineage>
        <taxon>Bacteria</taxon>
        <taxon>Pseudomonadati</taxon>
        <taxon>Pseudomonadota</taxon>
        <taxon>Alphaproteobacteria</taxon>
        <taxon>Hyphomicrobiales</taxon>
        <taxon>Methylobacteriaceae</taxon>
        <taxon>Microvirga</taxon>
    </lineage>
</organism>
<dbReference type="AlphaFoldDB" id="A0A0H1R923"/>
<dbReference type="Proteomes" id="UP000035489">
    <property type="component" value="Unassembled WGS sequence"/>
</dbReference>
<gene>
    <name evidence="1" type="ORF">AA309_20850</name>
</gene>
<sequence length="252" mass="26934">MSEQDIKFEKTIDAEIDSEVALDWDIEFDKDVEADVKVDSDVDLDGNSTMVTVDAEAYGDNSLVEVDTAVLTTDKLSHASVAVISAVSEEAKPLLIDFEGIAPEGGTAEIQDGYKGLNWDNFWAQDDSQFAASGYNNVINSPDSAGYDAFANGASFSSPDPDEDFDLVSGYFAAAWNNDLVVTIQGFDDGVLVGTKVVTLDPTKTFIEFGDEFESIDEVRIDGAGGTNAGLDGAGEHVAMDDLLLRVPVDFA</sequence>
<name>A0A0H1R923_9HYPH</name>
<evidence type="ECO:0000313" key="1">
    <source>
        <dbReference type="EMBL" id="KLK91311.1"/>
    </source>
</evidence>
<accession>A0A0H1R923</accession>
<dbReference type="OrthoDB" id="9599985at2"/>
<comment type="caution">
    <text evidence="1">The sequence shown here is derived from an EMBL/GenBank/DDBJ whole genome shotgun (WGS) entry which is preliminary data.</text>
</comment>
<dbReference type="STRING" id="1225564.AA309_20850"/>
<proteinExistence type="predicted"/>
<protein>
    <submittedName>
        <fullName evidence="1">Uncharacterized protein</fullName>
    </submittedName>
</protein>
<dbReference type="RefSeq" id="WP_047190942.1">
    <property type="nucleotide sequence ID" value="NZ_LCYG01000056.1"/>
</dbReference>
<reference evidence="1 2" key="1">
    <citation type="submission" date="2015-05" db="EMBL/GenBank/DDBJ databases">
        <title>Draft genome sequence of Microvirga vignae strain BR3299, a novel nitrogen fixing bacteria isolated from Brazil semi-aired region.</title>
        <authorList>
            <person name="Zilli J.E."/>
            <person name="Passos S.R."/>
            <person name="Leite J."/>
            <person name="Baldani J.I."/>
            <person name="Xavier G.R."/>
            <person name="Rumjaneck N.G."/>
            <person name="Simoes-Araujo J.L."/>
        </authorList>
    </citation>
    <scope>NUCLEOTIDE SEQUENCE [LARGE SCALE GENOMIC DNA]</scope>
    <source>
        <strain evidence="1 2">BR3299</strain>
    </source>
</reference>
<dbReference type="PATRIC" id="fig|1225564.3.peg.5500"/>
<keyword evidence="2" id="KW-1185">Reference proteome</keyword>
<evidence type="ECO:0000313" key="2">
    <source>
        <dbReference type="Proteomes" id="UP000035489"/>
    </source>
</evidence>